<dbReference type="AlphaFoldDB" id="A0A382FB95"/>
<keyword evidence="1" id="KW-1133">Transmembrane helix</keyword>
<keyword evidence="1" id="KW-0812">Transmembrane</keyword>
<name>A0A382FB95_9ZZZZ</name>
<proteinExistence type="predicted"/>
<protein>
    <submittedName>
        <fullName evidence="2">Uncharacterized protein</fullName>
    </submittedName>
</protein>
<sequence>MIKKDRSKSAIKYATLLLGGILIVSVVLIQFNSSDSSDIVETTYNSAPSEPEFDAVETEYSSNYSEEETANVAVNTEPTTTVELLEDEVSDENVTIESVDITSVSFPDAFKQARALLGPGNTFEWNGMVYSTNLSDEVVIPLEQNDTVHAGITIASELSTNEPVISKEIATTQ</sequence>
<evidence type="ECO:0000313" key="2">
    <source>
        <dbReference type="EMBL" id="SVB59949.1"/>
    </source>
</evidence>
<dbReference type="EMBL" id="UINC01048873">
    <property type="protein sequence ID" value="SVB59949.1"/>
    <property type="molecule type" value="Genomic_DNA"/>
</dbReference>
<organism evidence="2">
    <name type="scientific">marine metagenome</name>
    <dbReference type="NCBI Taxonomy" id="408172"/>
    <lineage>
        <taxon>unclassified sequences</taxon>
        <taxon>metagenomes</taxon>
        <taxon>ecological metagenomes</taxon>
    </lineage>
</organism>
<reference evidence="2" key="1">
    <citation type="submission" date="2018-05" db="EMBL/GenBank/DDBJ databases">
        <authorList>
            <person name="Lanie J.A."/>
            <person name="Ng W.-L."/>
            <person name="Kazmierczak K.M."/>
            <person name="Andrzejewski T.M."/>
            <person name="Davidsen T.M."/>
            <person name="Wayne K.J."/>
            <person name="Tettelin H."/>
            <person name="Glass J.I."/>
            <person name="Rusch D."/>
            <person name="Podicherti R."/>
            <person name="Tsui H.-C.T."/>
            <person name="Winkler M.E."/>
        </authorList>
    </citation>
    <scope>NUCLEOTIDE SEQUENCE</scope>
</reference>
<keyword evidence="1" id="KW-0472">Membrane</keyword>
<evidence type="ECO:0000256" key="1">
    <source>
        <dbReference type="SAM" id="Phobius"/>
    </source>
</evidence>
<feature type="transmembrane region" description="Helical" evidence="1">
    <location>
        <begin position="12"/>
        <end position="31"/>
    </location>
</feature>
<gene>
    <name evidence="2" type="ORF">METZ01_LOCUS212803</name>
</gene>
<accession>A0A382FB95</accession>